<evidence type="ECO:0000256" key="1">
    <source>
        <dbReference type="SAM" id="MobiDB-lite"/>
    </source>
</evidence>
<dbReference type="OrthoDB" id="381149at2157"/>
<dbReference type="EMBL" id="FNLC01000001">
    <property type="protein sequence ID" value="SDQ43060.1"/>
    <property type="molecule type" value="Genomic_DNA"/>
</dbReference>
<protein>
    <submittedName>
        <fullName evidence="2">Uncharacterized protein</fullName>
    </submittedName>
</protein>
<sequence>MTKTRALAIGLATLLLVSVLATGLTTGMASTTATADERSAIDGVTTLDDEASANSSFTAYAQEGTIVLGGDQDDPILLPESDEDEPQPENAPEDVEWEDDSFVIDADLDLEDGTWEADPEDTDIPLITSYRVNADRAEVQMSAPDGFQGTIDPDTGEMTAEAVFEIEAAVVGPLFGLGPDSTCVTETELEMTTETSDGGLSGESFETGLEGETATATLVDDTFTVPGFDTVEGSGTVCDSAADTYGLPAEEPGDNEFELELWFDLSDDE</sequence>
<dbReference type="AlphaFoldDB" id="A0A1H1ATT0"/>
<reference evidence="3" key="1">
    <citation type="submission" date="2016-10" db="EMBL/GenBank/DDBJ databases">
        <authorList>
            <person name="Varghese N."/>
            <person name="Submissions S."/>
        </authorList>
    </citation>
    <scope>NUCLEOTIDE SEQUENCE [LARGE SCALE GENOMIC DNA]</scope>
    <source>
        <strain evidence="3">DSM 24767</strain>
    </source>
</reference>
<feature type="region of interest" description="Disordered" evidence="1">
    <location>
        <begin position="68"/>
        <end position="96"/>
    </location>
</feature>
<evidence type="ECO:0000313" key="3">
    <source>
        <dbReference type="Proteomes" id="UP000198848"/>
    </source>
</evidence>
<organism evidence="2 3">
    <name type="scientific">Natronobacterium texcoconense</name>
    <dbReference type="NCBI Taxonomy" id="1095778"/>
    <lineage>
        <taxon>Archaea</taxon>
        <taxon>Methanobacteriati</taxon>
        <taxon>Methanobacteriota</taxon>
        <taxon>Stenosarchaea group</taxon>
        <taxon>Halobacteria</taxon>
        <taxon>Halobacteriales</taxon>
        <taxon>Natrialbaceae</taxon>
        <taxon>Natronobacterium</taxon>
    </lineage>
</organism>
<accession>A0A1H1ATT0</accession>
<keyword evidence="3" id="KW-1185">Reference proteome</keyword>
<feature type="compositionally biased region" description="Acidic residues" evidence="1">
    <location>
        <begin position="80"/>
        <end position="96"/>
    </location>
</feature>
<name>A0A1H1ATT0_NATTX</name>
<proteinExistence type="predicted"/>
<dbReference type="Proteomes" id="UP000198848">
    <property type="component" value="Unassembled WGS sequence"/>
</dbReference>
<dbReference type="STRING" id="1095778.SAMN04489842_0809"/>
<evidence type="ECO:0000313" key="2">
    <source>
        <dbReference type="EMBL" id="SDQ43060.1"/>
    </source>
</evidence>
<dbReference type="RefSeq" id="WP_090377687.1">
    <property type="nucleotide sequence ID" value="NZ_FNLC01000001.1"/>
</dbReference>
<gene>
    <name evidence="2" type="ORF">SAMN04489842_0809</name>
</gene>